<feature type="region of interest" description="Disordered" evidence="1">
    <location>
        <begin position="1"/>
        <end position="39"/>
    </location>
</feature>
<evidence type="ECO:0000256" key="1">
    <source>
        <dbReference type="SAM" id="MobiDB-lite"/>
    </source>
</evidence>
<dbReference type="RefSeq" id="WP_373300604.1">
    <property type="nucleotide sequence ID" value="NZ_BNAU01000010.1"/>
</dbReference>
<gene>
    <name evidence="2" type="ORF">GCM10017786_67870</name>
</gene>
<feature type="compositionally biased region" description="Basic and acidic residues" evidence="1">
    <location>
        <begin position="428"/>
        <end position="442"/>
    </location>
</feature>
<feature type="compositionally biased region" description="Low complexity" evidence="1">
    <location>
        <begin position="267"/>
        <end position="292"/>
    </location>
</feature>
<feature type="compositionally biased region" description="Low complexity" evidence="1">
    <location>
        <begin position="214"/>
        <end position="260"/>
    </location>
</feature>
<organism evidence="2 3">
    <name type="scientific">Amycolatopsis deserti</name>
    <dbReference type="NCBI Taxonomy" id="185696"/>
    <lineage>
        <taxon>Bacteria</taxon>
        <taxon>Bacillati</taxon>
        <taxon>Actinomycetota</taxon>
        <taxon>Actinomycetes</taxon>
        <taxon>Pseudonocardiales</taxon>
        <taxon>Pseudonocardiaceae</taxon>
        <taxon>Amycolatopsis</taxon>
    </lineage>
</organism>
<dbReference type="Proteomes" id="UP000605897">
    <property type="component" value="Unassembled WGS sequence"/>
</dbReference>
<sequence>MAKKFGKRNKKPAQLNDLFGAPPPPPRSGPPASSTPLSDYLSQGLPGVDEGYVVLPRSLAESMSLPWQQQMAGLLAQFHQTHRSLSWPIYRTVPSRYEKLVDLDEEQLAEVGYLVEIDADGDMVYRERSGRKVEEPENTTVLVPCLDPIPPRGQARREAAPAPDPDAPRAAPMIIPPAPVWRTTPTTPSPEVPPLPEPPKKLAAPRTPPGTGPGASPAAPAVPGGPQTGPAVPGMPEAGPAVPGGPHAATAAQGPSPAGPVEGGGPEAASAAPGVPEAGSGASTPGASQAGSVAGGGPQAASAIPGVPEAGPGAAASGASQPGPATFGGPEAASAAPGASQAGPAVPGGPQAAPAAGPSGTGPTPSPEAAPRVTNPQAWRTIEPPEEPARFTEPLPPQPQPTPAAGIPLGGLTRHDPEPTPPQGTPKVNRDWFEPDQPEHEFGPTGQPTELPYRYRP</sequence>
<feature type="compositionally biased region" description="Low complexity" evidence="1">
    <location>
        <begin position="299"/>
        <end position="369"/>
    </location>
</feature>
<evidence type="ECO:0000313" key="2">
    <source>
        <dbReference type="EMBL" id="GHF24048.1"/>
    </source>
</evidence>
<protein>
    <submittedName>
        <fullName evidence="2">Uncharacterized protein</fullName>
    </submittedName>
</protein>
<accession>A0ABQ3JDM3</accession>
<evidence type="ECO:0000313" key="3">
    <source>
        <dbReference type="Proteomes" id="UP000605897"/>
    </source>
</evidence>
<keyword evidence="3" id="KW-1185">Reference proteome</keyword>
<comment type="caution">
    <text evidence="2">The sequence shown here is derived from an EMBL/GenBank/DDBJ whole genome shotgun (WGS) entry which is preliminary data.</text>
</comment>
<feature type="region of interest" description="Disordered" evidence="1">
    <location>
        <begin position="142"/>
        <end position="457"/>
    </location>
</feature>
<proteinExistence type="predicted"/>
<feature type="compositionally biased region" description="Pro residues" evidence="1">
    <location>
        <begin position="187"/>
        <end position="197"/>
    </location>
</feature>
<dbReference type="EMBL" id="BNAU01000010">
    <property type="protein sequence ID" value="GHF24048.1"/>
    <property type="molecule type" value="Genomic_DNA"/>
</dbReference>
<reference evidence="3" key="1">
    <citation type="journal article" date="2019" name="Int. J. Syst. Evol. Microbiol.">
        <title>The Global Catalogue of Microorganisms (GCM) 10K type strain sequencing project: providing services to taxonomists for standard genome sequencing and annotation.</title>
        <authorList>
            <consortium name="The Broad Institute Genomics Platform"/>
            <consortium name="The Broad Institute Genome Sequencing Center for Infectious Disease"/>
            <person name="Wu L."/>
            <person name="Ma J."/>
        </authorList>
    </citation>
    <scope>NUCLEOTIDE SEQUENCE [LARGE SCALE GENOMIC DNA]</scope>
    <source>
        <strain evidence="3">CGMCC 4.7677</strain>
    </source>
</reference>
<name>A0ABQ3JDM3_9PSEU</name>
<feature type="compositionally biased region" description="Basic residues" evidence="1">
    <location>
        <begin position="1"/>
        <end position="11"/>
    </location>
</feature>